<dbReference type="SUPFAM" id="SSF52047">
    <property type="entry name" value="RNI-like"/>
    <property type="match status" value="1"/>
</dbReference>
<evidence type="ECO:0000256" key="1">
    <source>
        <dbReference type="SAM" id="MobiDB-lite"/>
    </source>
</evidence>
<sequence>MEANTLDLVDRNQKTHKSEKAGENQNSDRISCLPDSIIYHILNFVPTIYVVQTSILSKRWKNIWISLPYIDFDDESVTDATGIEHSDDETLALRNKFRNSVNNFMLRRASSSTMSIIKFQLSTYCQFHGSHINEWISAAIRAGVLELDICIGNIENDLDYRLPSCLFNCKSLVTLKLCVDDVSFRFLDFFCFPNLKDMHLTHVILAKNFHHQLLNCPNLEKLHLDEFFIDMDPVLPSSNTFQDLTAERRSRILSNLDDAFIGMKCNHQSVGREVGRWLGTFIRKLSNVKTLRLSYASIKLLQYSQPCLLNHDHMPTFCNLKHLDLEVGGKDGDVVEILACLLQRSLDLQSLHLRYVFGSSWPRNWHGTLKPEEYLSNCDQHIRKLKKITVGNFWGTEKQIELVRLLLGNLRLEEITVQLHTTSYESLILLRQKLLQFPRLAKLVLLYETSEDEEDEEVIEEIFNVT</sequence>
<dbReference type="AlphaFoldDB" id="A0AAE0AKU5"/>
<accession>A0AAE0AKU5</accession>
<dbReference type="Proteomes" id="UP001281410">
    <property type="component" value="Unassembled WGS sequence"/>
</dbReference>
<dbReference type="Pfam" id="PF00646">
    <property type="entry name" value="F-box"/>
    <property type="match status" value="1"/>
</dbReference>
<dbReference type="PANTHER" id="PTHR31293:SF12">
    <property type="entry name" value="RNI-LIKE SUPERFAMILY PROTEIN"/>
    <property type="match status" value="1"/>
</dbReference>
<dbReference type="EMBL" id="JANJYJ010000004">
    <property type="protein sequence ID" value="KAK3219254.1"/>
    <property type="molecule type" value="Genomic_DNA"/>
</dbReference>
<dbReference type="PROSITE" id="PS50181">
    <property type="entry name" value="FBOX"/>
    <property type="match status" value="1"/>
</dbReference>
<dbReference type="InterPro" id="IPR036047">
    <property type="entry name" value="F-box-like_dom_sf"/>
</dbReference>
<gene>
    <name evidence="3" type="ORF">Dsin_013223</name>
    <name evidence="4" type="ORF">Dsin_013224</name>
</gene>
<comment type="caution">
    <text evidence="4">The sequence shown here is derived from an EMBL/GenBank/DDBJ whole genome shotgun (WGS) entry which is preliminary data.</text>
</comment>
<organism evidence="4 5">
    <name type="scientific">Dipteronia sinensis</name>
    <dbReference type="NCBI Taxonomy" id="43782"/>
    <lineage>
        <taxon>Eukaryota</taxon>
        <taxon>Viridiplantae</taxon>
        <taxon>Streptophyta</taxon>
        <taxon>Embryophyta</taxon>
        <taxon>Tracheophyta</taxon>
        <taxon>Spermatophyta</taxon>
        <taxon>Magnoliopsida</taxon>
        <taxon>eudicotyledons</taxon>
        <taxon>Gunneridae</taxon>
        <taxon>Pentapetalae</taxon>
        <taxon>rosids</taxon>
        <taxon>malvids</taxon>
        <taxon>Sapindales</taxon>
        <taxon>Sapindaceae</taxon>
        <taxon>Hippocastanoideae</taxon>
        <taxon>Acereae</taxon>
        <taxon>Dipteronia</taxon>
    </lineage>
</organism>
<dbReference type="InterPro" id="IPR001810">
    <property type="entry name" value="F-box_dom"/>
</dbReference>
<dbReference type="InterPro" id="IPR053781">
    <property type="entry name" value="F-box_AtFBL13-like"/>
</dbReference>
<keyword evidence="5" id="KW-1185">Reference proteome</keyword>
<protein>
    <recommendedName>
        <fullName evidence="2">F-box domain-containing protein</fullName>
    </recommendedName>
</protein>
<dbReference type="CDD" id="cd22160">
    <property type="entry name" value="F-box_AtFBL13-like"/>
    <property type="match status" value="1"/>
</dbReference>
<evidence type="ECO:0000313" key="5">
    <source>
        <dbReference type="Proteomes" id="UP001281410"/>
    </source>
</evidence>
<reference evidence="4" key="1">
    <citation type="journal article" date="2023" name="Plant J.">
        <title>Genome sequences and population genomics provide insights into the demographic history, inbreeding, and mutation load of two 'living fossil' tree species of Dipteronia.</title>
        <authorList>
            <person name="Feng Y."/>
            <person name="Comes H.P."/>
            <person name="Chen J."/>
            <person name="Zhu S."/>
            <person name="Lu R."/>
            <person name="Zhang X."/>
            <person name="Li P."/>
            <person name="Qiu J."/>
            <person name="Olsen K.M."/>
            <person name="Qiu Y."/>
        </authorList>
    </citation>
    <scope>NUCLEOTIDE SEQUENCE</scope>
    <source>
        <strain evidence="4">NBL</strain>
    </source>
</reference>
<dbReference type="InterPro" id="IPR032675">
    <property type="entry name" value="LRR_dom_sf"/>
</dbReference>
<feature type="compositionally biased region" description="Basic and acidic residues" evidence="1">
    <location>
        <begin position="8"/>
        <end position="22"/>
    </location>
</feature>
<dbReference type="Pfam" id="PF24758">
    <property type="entry name" value="LRR_At5g56370"/>
    <property type="match status" value="1"/>
</dbReference>
<dbReference type="InterPro" id="IPR055294">
    <property type="entry name" value="FBL60-like"/>
</dbReference>
<feature type="domain" description="F-box" evidence="2">
    <location>
        <begin position="27"/>
        <end position="63"/>
    </location>
</feature>
<name>A0AAE0AKU5_9ROSI</name>
<proteinExistence type="predicted"/>
<dbReference type="EMBL" id="JANJYJ010000004">
    <property type="protein sequence ID" value="KAK3219253.1"/>
    <property type="molecule type" value="Genomic_DNA"/>
</dbReference>
<evidence type="ECO:0000313" key="4">
    <source>
        <dbReference type="EMBL" id="KAK3219254.1"/>
    </source>
</evidence>
<evidence type="ECO:0000259" key="2">
    <source>
        <dbReference type="PROSITE" id="PS50181"/>
    </source>
</evidence>
<dbReference type="SMART" id="SM00256">
    <property type="entry name" value="FBOX"/>
    <property type="match status" value="1"/>
</dbReference>
<dbReference type="Gene3D" id="3.80.10.10">
    <property type="entry name" value="Ribonuclease Inhibitor"/>
    <property type="match status" value="1"/>
</dbReference>
<feature type="region of interest" description="Disordered" evidence="1">
    <location>
        <begin position="1"/>
        <end position="27"/>
    </location>
</feature>
<evidence type="ECO:0000313" key="3">
    <source>
        <dbReference type="EMBL" id="KAK3219253.1"/>
    </source>
</evidence>
<dbReference type="SUPFAM" id="SSF81383">
    <property type="entry name" value="F-box domain"/>
    <property type="match status" value="1"/>
</dbReference>
<dbReference type="PANTHER" id="PTHR31293">
    <property type="entry name" value="RNI-LIKE SUPERFAMILY PROTEIN"/>
    <property type="match status" value="1"/>
</dbReference>
<dbReference type="InterPro" id="IPR055411">
    <property type="entry name" value="LRR_FXL15/At3g58940/PEG3-like"/>
</dbReference>